<dbReference type="OrthoDB" id="5196985at2"/>
<accession>A0A255GDI5</accession>
<gene>
    <name evidence="2" type="ORF">CGZ94_11115</name>
</gene>
<keyword evidence="1" id="KW-0812">Transmembrane</keyword>
<evidence type="ECO:0000313" key="3">
    <source>
        <dbReference type="Proteomes" id="UP000215896"/>
    </source>
</evidence>
<sequence length="89" mass="9789">MSDTHRTRAHSAGAFDVRNFIALLIGIYGVVLLLLGLFAFNAEESARTDGMNANLWAGIVMIAFAVLFALWAKVRPVKVVETEQLENPE</sequence>
<feature type="transmembrane region" description="Helical" evidence="1">
    <location>
        <begin position="53"/>
        <end position="72"/>
    </location>
</feature>
<dbReference type="EMBL" id="NMVO01000013">
    <property type="protein sequence ID" value="OYO13512.1"/>
    <property type="molecule type" value="Genomic_DNA"/>
</dbReference>
<protein>
    <submittedName>
        <fullName evidence="2">Uncharacterized protein</fullName>
    </submittedName>
</protein>
<comment type="caution">
    <text evidence="2">The sequence shown here is derived from an EMBL/GenBank/DDBJ whole genome shotgun (WGS) entry which is preliminary data.</text>
</comment>
<keyword evidence="1" id="KW-0472">Membrane</keyword>
<dbReference type="RefSeq" id="WP_094355966.1">
    <property type="nucleotide sequence ID" value="NZ_NMVK01000005.1"/>
</dbReference>
<feature type="transmembrane region" description="Helical" evidence="1">
    <location>
        <begin position="20"/>
        <end position="41"/>
    </location>
</feature>
<reference evidence="2 3" key="1">
    <citation type="submission" date="2017-07" db="EMBL/GenBank/DDBJ databases">
        <title>Draft whole genome sequences of clinical Proprionibacteriaceae strains.</title>
        <authorList>
            <person name="Bernier A.-M."/>
            <person name="Bernard K."/>
            <person name="Domingo M.-C."/>
        </authorList>
    </citation>
    <scope>NUCLEOTIDE SEQUENCE [LARGE SCALE GENOMIC DNA]</scope>
    <source>
        <strain evidence="2 3">NML 030167</strain>
    </source>
</reference>
<proteinExistence type="predicted"/>
<dbReference type="Proteomes" id="UP000215896">
    <property type="component" value="Unassembled WGS sequence"/>
</dbReference>
<organism evidence="2 3">
    <name type="scientific">Enemella evansiae</name>
    <dbReference type="NCBI Taxonomy" id="2016499"/>
    <lineage>
        <taxon>Bacteria</taxon>
        <taxon>Bacillati</taxon>
        <taxon>Actinomycetota</taxon>
        <taxon>Actinomycetes</taxon>
        <taxon>Propionibacteriales</taxon>
        <taxon>Propionibacteriaceae</taxon>
        <taxon>Enemella</taxon>
    </lineage>
</organism>
<keyword evidence="1" id="KW-1133">Transmembrane helix</keyword>
<dbReference type="AlphaFoldDB" id="A0A255GDI5"/>
<evidence type="ECO:0000256" key="1">
    <source>
        <dbReference type="SAM" id="Phobius"/>
    </source>
</evidence>
<evidence type="ECO:0000313" key="2">
    <source>
        <dbReference type="EMBL" id="OYO13512.1"/>
    </source>
</evidence>
<keyword evidence="3" id="KW-1185">Reference proteome</keyword>
<name>A0A255GDI5_9ACTN</name>